<gene>
    <name evidence="2" type="ORF">K491DRAFT_684387</name>
</gene>
<feature type="domain" description="Heterokaryon incompatibility" evidence="1">
    <location>
        <begin position="69"/>
        <end position="250"/>
    </location>
</feature>
<name>A0A6A6SLW6_9PLEO</name>
<dbReference type="Pfam" id="PF06985">
    <property type="entry name" value="HET"/>
    <property type="match status" value="1"/>
</dbReference>
<dbReference type="EMBL" id="MU004520">
    <property type="protein sequence ID" value="KAF2648816.1"/>
    <property type="molecule type" value="Genomic_DNA"/>
</dbReference>
<proteinExistence type="predicted"/>
<dbReference type="PANTHER" id="PTHR33112:SF16">
    <property type="entry name" value="HETEROKARYON INCOMPATIBILITY DOMAIN-CONTAINING PROTEIN"/>
    <property type="match status" value="1"/>
</dbReference>
<dbReference type="PANTHER" id="PTHR33112">
    <property type="entry name" value="DOMAIN PROTEIN, PUTATIVE-RELATED"/>
    <property type="match status" value="1"/>
</dbReference>
<evidence type="ECO:0000313" key="2">
    <source>
        <dbReference type="EMBL" id="KAF2648816.1"/>
    </source>
</evidence>
<dbReference type="Proteomes" id="UP000799324">
    <property type="component" value="Unassembled WGS sequence"/>
</dbReference>
<sequence>MIGKGYDISPHGLSGSCMNLAQKWLQDCSQGKGKHAKCPQAVQTELPTRVIDIEEMRLHCPAPEVKGLWVSLSHCWGGSSPLQTTTGNLESHMARLPDPLPQTFADAVAVTRMLGLRYLWIDSLCIIQDSHEDWVHESAHMATVYENAYVTISADAAKDSFQGFLSAPSRSVRKEAEIDYTYVDEAENEQHHVIHVRERGKLALMLPYHDWIDRPRRRPRYADSYHGEPPDNGQQLPFSRLSTRGWVFQERILAPRTLHFARSEMAWECRSICDCECSATSYRSVRNTSLLKYWLSDLHQPDENHSYWRTEIVPEYSRLNLTHETDRLVALAGLAEAIKRKRPDDVYLVGLWKNTFIWDLLWCVHGGESSRLKPTVAPTWSWASVTGSVVYPLTERKTTSHLGHNMCAKFQIRTSIVESAQQLVLSGYTIATQLQTPSRTAGNDVYLEMLPCELAGHIYITNLFASWLCAGSTMVHVASYFARHAENKV</sequence>
<evidence type="ECO:0000259" key="1">
    <source>
        <dbReference type="Pfam" id="PF06985"/>
    </source>
</evidence>
<protein>
    <submittedName>
        <fullName evidence="2">HET-domain-containing protein</fullName>
    </submittedName>
</protein>
<dbReference type="InterPro" id="IPR010730">
    <property type="entry name" value="HET"/>
</dbReference>
<evidence type="ECO:0000313" key="3">
    <source>
        <dbReference type="Proteomes" id="UP000799324"/>
    </source>
</evidence>
<dbReference type="OrthoDB" id="3486565at2759"/>
<dbReference type="AlphaFoldDB" id="A0A6A6SLW6"/>
<keyword evidence="3" id="KW-1185">Reference proteome</keyword>
<reference evidence="2" key="1">
    <citation type="journal article" date="2020" name="Stud. Mycol.">
        <title>101 Dothideomycetes genomes: a test case for predicting lifestyles and emergence of pathogens.</title>
        <authorList>
            <person name="Haridas S."/>
            <person name="Albert R."/>
            <person name="Binder M."/>
            <person name="Bloem J."/>
            <person name="Labutti K."/>
            <person name="Salamov A."/>
            <person name="Andreopoulos B."/>
            <person name="Baker S."/>
            <person name="Barry K."/>
            <person name="Bills G."/>
            <person name="Bluhm B."/>
            <person name="Cannon C."/>
            <person name="Castanera R."/>
            <person name="Culley D."/>
            <person name="Daum C."/>
            <person name="Ezra D."/>
            <person name="Gonzalez J."/>
            <person name="Henrissat B."/>
            <person name="Kuo A."/>
            <person name="Liang C."/>
            <person name="Lipzen A."/>
            <person name="Lutzoni F."/>
            <person name="Magnuson J."/>
            <person name="Mondo S."/>
            <person name="Nolan M."/>
            <person name="Ohm R."/>
            <person name="Pangilinan J."/>
            <person name="Park H.-J."/>
            <person name="Ramirez L."/>
            <person name="Alfaro M."/>
            <person name="Sun H."/>
            <person name="Tritt A."/>
            <person name="Yoshinaga Y."/>
            <person name="Zwiers L.-H."/>
            <person name="Turgeon B."/>
            <person name="Goodwin S."/>
            <person name="Spatafora J."/>
            <person name="Crous P."/>
            <person name="Grigoriev I."/>
        </authorList>
    </citation>
    <scope>NUCLEOTIDE SEQUENCE</scope>
    <source>
        <strain evidence="2">CBS 122681</strain>
    </source>
</reference>
<accession>A0A6A6SLW6</accession>
<organism evidence="2 3">
    <name type="scientific">Lophiostoma macrostomum CBS 122681</name>
    <dbReference type="NCBI Taxonomy" id="1314788"/>
    <lineage>
        <taxon>Eukaryota</taxon>
        <taxon>Fungi</taxon>
        <taxon>Dikarya</taxon>
        <taxon>Ascomycota</taxon>
        <taxon>Pezizomycotina</taxon>
        <taxon>Dothideomycetes</taxon>
        <taxon>Pleosporomycetidae</taxon>
        <taxon>Pleosporales</taxon>
        <taxon>Lophiostomataceae</taxon>
        <taxon>Lophiostoma</taxon>
    </lineage>
</organism>